<dbReference type="Proteomes" id="UP000239899">
    <property type="component" value="Unassembled WGS sequence"/>
</dbReference>
<feature type="compositionally biased region" description="Low complexity" evidence="12">
    <location>
        <begin position="497"/>
        <end position="511"/>
    </location>
</feature>
<evidence type="ECO:0000256" key="8">
    <source>
        <dbReference type="ARBA" id="ARBA00023288"/>
    </source>
</evidence>
<feature type="domain" description="Palmitoyltransferase DHHC" evidence="13">
    <location>
        <begin position="287"/>
        <end position="424"/>
    </location>
</feature>
<evidence type="ECO:0000256" key="12">
    <source>
        <dbReference type="SAM" id="MobiDB-lite"/>
    </source>
</evidence>
<keyword evidence="8" id="KW-0449">Lipoprotein</keyword>
<feature type="transmembrane region" description="Helical" evidence="11">
    <location>
        <begin position="334"/>
        <end position="352"/>
    </location>
</feature>
<evidence type="ECO:0000259" key="13">
    <source>
        <dbReference type="Pfam" id="PF01529"/>
    </source>
</evidence>
<evidence type="ECO:0000256" key="1">
    <source>
        <dbReference type="ARBA" id="ARBA00004127"/>
    </source>
</evidence>
<feature type="transmembrane region" description="Helical" evidence="11">
    <location>
        <begin position="389"/>
        <end position="409"/>
    </location>
</feature>
<comment type="domain">
    <text evidence="11">The DHHC domain is required for palmitoyltransferase activity.</text>
</comment>
<feature type="transmembrane region" description="Helical" evidence="11">
    <location>
        <begin position="175"/>
        <end position="195"/>
    </location>
</feature>
<dbReference type="Pfam" id="PF01529">
    <property type="entry name" value="DHHC"/>
    <property type="match status" value="1"/>
</dbReference>
<keyword evidence="3 11" id="KW-0808">Transferase</keyword>
<feature type="transmembrane region" description="Helical" evidence="11">
    <location>
        <begin position="358"/>
        <end position="377"/>
    </location>
</feature>
<evidence type="ECO:0000256" key="10">
    <source>
        <dbReference type="ARBA" id="ARBA00048048"/>
    </source>
</evidence>
<sequence length="599" mass="63365">MKALASGQHPQLLEAVSGKMGVGPNQLRQTAAAIAAGESDAIPAEVVQQAMQLQWALRQGALPPMGPAAAAAVPSGLPPGVLGNGLPGLPPGAAAAAGAAAAGGMPGMPGMPPGAAGPPASPPPTAGSQLLLDAEEQQGCIDLYRRAYGRHLDLVYPPAFVAAAALALSSGAVPFWVALLLLPLCFILGLNFIVVKGSGMPPGLLPFSRFPAAMVASLEVLVVATFFLQMLPWLTELRWSCMVFAALCIAFFWLHYRCFKQDPGFLEARGAPVPLAPAQRMMLAAQNPSWCYTCNIYKPIRTKHCSNCDRCVAEFDHHCPVVGNCVGVGNRRSFMGYLLLLWAAELGFFHLADRFWRRVLAVQVLGSHALPGTLAVLRHAGALARLWPGTLLVCLLTVFILAGTTFLLARQLFLAAANLTTNELLLRHKYGYLQAADRSYRNPFDEGPASNCIQFWSEARPDWYALYAARLPPEQLQRLQQEQAGDEEQGGGGGGSSSRNGPDSSSSSSGGDAWEPPGFSATSLLCKWESSRRALAEARVRKRQRREAWLLQQYGGVAPELAEGQQLLANGGGGGGSCSHAGCASCQAAQQGGHAHAHA</sequence>
<feature type="region of interest" description="Disordered" evidence="12">
    <location>
        <begin position="109"/>
        <end position="128"/>
    </location>
</feature>
<feature type="compositionally biased region" description="Pro residues" evidence="12">
    <location>
        <begin position="109"/>
        <end position="125"/>
    </location>
</feature>
<dbReference type="EMBL" id="LHPG02000009">
    <property type="protein sequence ID" value="PRW56332.1"/>
    <property type="molecule type" value="Genomic_DNA"/>
</dbReference>
<evidence type="ECO:0000256" key="9">
    <source>
        <dbReference type="ARBA" id="ARBA00023315"/>
    </source>
</evidence>
<reference evidence="14 15" key="1">
    <citation type="journal article" date="2018" name="Plant J.">
        <title>Genome sequences of Chlorella sorokiniana UTEX 1602 and Micractinium conductrix SAG 241.80: implications to maltose excretion by a green alga.</title>
        <authorList>
            <person name="Arriola M.B."/>
            <person name="Velmurugan N."/>
            <person name="Zhang Y."/>
            <person name="Plunkett M.H."/>
            <person name="Hondzo H."/>
            <person name="Barney B.M."/>
        </authorList>
    </citation>
    <scope>NUCLEOTIDE SEQUENCE [LARGE SCALE GENOMIC DNA]</scope>
    <source>
        <strain evidence="15">UTEX 1602</strain>
    </source>
</reference>
<dbReference type="GO" id="GO:0005794">
    <property type="term" value="C:Golgi apparatus"/>
    <property type="evidence" value="ECO:0007669"/>
    <property type="project" value="TreeGrafter"/>
</dbReference>
<keyword evidence="15" id="KW-1185">Reference proteome</keyword>
<evidence type="ECO:0000256" key="11">
    <source>
        <dbReference type="RuleBase" id="RU079119"/>
    </source>
</evidence>
<evidence type="ECO:0000256" key="3">
    <source>
        <dbReference type="ARBA" id="ARBA00022679"/>
    </source>
</evidence>
<keyword evidence="9 11" id="KW-0012">Acyltransferase</keyword>
<comment type="caution">
    <text evidence="14">The sequence shown here is derived from an EMBL/GenBank/DDBJ whole genome shotgun (WGS) entry which is preliminary data.</text>
</comment>
<keyword evidence="7" id="KW-0564">Palmitate</keyword>
<evidence type="ECO:0000256" key="2">
    <source>
        <dbReference type="ARBA" id="ARBA00008574"/>
    </source>
</evidence>
<keyword evidence="5 11" id="KW-1133">Transmembrane helix</keyword>
<dbReference type="PROSITE" id="PS50216">
    <property type="entry name" value="DHHC"/>
    <property type="match status" value="1"/>
</dbReference>
<evidence type="ECO:0000256" key="6">
    <source>
        <dbReference type="ARBA" id="ARBA00023136"/>
    </source>
</evidence>
<name>A0A2P6TQQ6_CHLSO</name>
<dbReference type="AlphaFoldDB" id="A0A2P6TQQ6"/>
<dbReference type="InterPro" id="IPR001594">
    <property type="entry name" value="Palmitoyltrfase_DHHC"/>
</dbReference>
<feature type="transmembrane region" description="Helical" evidence="11">
    <location>
        <begin position="207"/>
        <end position="231"/>
    </location>
</feature>
<dbReference type="InterPro" id="IPR039859">
    <property type="entry name" value="PFA4/ZDH16/20/ERF2-like"/>
</dbReference>
<proteinExistence type="inferred from homology"/>
<comment type="catalytic activity">
    <reaction evidence="10 11">
        <text>L-cysteinyl-[protein] + hexadecanoyl-CoA = S-hexadecanoyl-L-cysteinyl-[protein] + CoA</text>
        <dbReference type="Rhea" id="RHEA:36683"/>
        <dbReference type="Rhea" id="RHEA-COMP:10131"/>
        <dbReference type="Rhea" id="RHEA-COMP:11032"/>
        <dbReference type="ChEBI" id="CHEBI:29950"/>
        <dbReference type="ChEBI" id="CHEBI:57287"/>
        <dbReference type="ChEBI" id="CHEBI:57379"/>
        <dbReference type="ChEBI" id="CHEBI:74151"/>
        <dbReference type="EC" id="2.3.1.225"/>
    </reaction>
</comment>
<dbReference type="OrthoDB" id="331948at2759"/>
<keyword evidence="4 11" id="KW-0812">Transmembrane</keyword>
<evidence type="ECO:0000256" key="4">
    <source>
        <dbReference type="ARBA" id="ARBA00022692"/>
    </source>
</evidence>
<feature type="transmembrane region" description="Helical" evidence="11">
    <location>
        <begin position="237"/>
        <end position="256"/>
    </location>
</feature>
<protein>
    <recommendedName>
        <fullName evidence="11">S-acyltransferase</fullName>
        <ecNumber evidence="11">2.3.1.225</ecNumber>
    </recommendedName>
    <alternativeName>
        <fullName evidence="11">Palmitoyltransferase</fullName>
    </alternativeName>
</protein>
<evidence type="ECO:0000313" key="14">
    <source>
        <dbReference type="EMBL" id="PRW56332.1"/>
    </source>
</evidence>
<evidence type="ECO:0000256" key="5">
    <source>
        <dbReference type="ARBA" id="ARBA00022989"/>
    </source>
</evidence>
<evidence type="ECO:0000313" key="15">
    <source>
        <dbReference type="Proteomes" id="UP000239899"/>
    </source>
</evidence>
<accession>A0A2P6TQQ6</accession>
<dbReference type="GO" id="GO:0006612">
    <property type="term" value="P:protein targeting to membrane"/>
    <property type="evidence" value="ECO:0007669"/>
    <property type="project" value="TreeGrafter"/>
</dbReference>
<keyword evidence="6 11" id="KW-0472">Membrane</keyword>
<dbReference type="PANTHER" id="PTHR22883">
    <property type="entry name" value="ZINC FINGER DHHC DOMAIN CONTAINING PROTEIN"/>
    <property type="match status" value="1"/>
</dbReference>
<comment type="subcellular location">
    <subcellularLocation>
        <location evidence="1">Endomembrane system</location>
        <topology evidence="1">Multi-pass membrane protein</topology>
    </subcellularLocation>
</comment>
<dbReference type="PANTHER" id="PTHR22883:SF43">
    <property type="entry name" value="PALMITOYLTRANSFERASE APP"/>
    <property type="match status" value="1"/>
</dbReference>
<dbReference type="GO" id="GO:0019706">
    <property type="term" value="F:protein-cysteine S-palmitoyltransferase activity"/>
    <property type="evidence" value="ECO:0007669"/>
    <property type="project" value="UniProtKB-EC"/>
</dbReference>
<gene>
    <name evidence="14" type="ORF">C2E21_5265</name>
</gene>
<evidence type="ECO:0000256" key="7">
    <source>
        <dbReference type="ARBA" id="ARBA00023139"/>
    </source>
</evidence>
<comment type="similarity">
    <text evidence="2 11">Belongs to the DHHC palmitoyltransferase family.</text>
</comment>
<organism evidence="14 15">
    <name type="scientific">Chlorella sorokiniana</name>
    <name type="common">Freshwater green alga</name>
    <dbReference type="NCBI Taxonomy" id="3076"/>
    <lineage>
        <taxon>Eukaryota</taxon>
        <taxon>Viridiplantae</taxon>
        <taxon>Chlorophyta</taxon>
        <taxon>core chlorophytes</taxon>
        <taxon>Trebouxiophyceae</taxon>
        <taxon>Chlorellales</taxon>
        <taxon>Chlorellaceae</taxon>
        <taxon>Chlorella clade</taxon>
        <taxon>Chlorella</taxon>
    </lineage>
</organism>
<dbReference type="GO" id="GO:0005783">
    <property type="term" value="C:endoplasmic reticulum"/>
    <property type="evidence" value="ECO:0007669"/>
    <property type="project" value="TreeGrafter"/>
</dbReference>
<feature type="region of interest" description="Disordered" evidence="12">
    <location>
        <begin position="479"/>
        <end position="515"/>
    </location>
</feature>
<dbReference type="EC" id="2.3.1.225" evidence="11"/>